<keyword evidence="3" id="KW-0547">Nucleotide-binding</keyword>
<dbReference type="PROSITE" id="PS50011">
    <property type="entry name" value="PROTEIN_KINASE_DOM"/>
    <property type="match status" value="1"/>
</dbReference>
<dbReference type="PANTHER" id="PTHR43289">
    <property type="entry name" value="MITOGEN-ACTIVATED PROTEIN KINASE KINASE KINASE 20-RELATED"/>
    <property type="match status" value="1"/>
</dbReference>
<feature type="region of interest" description="Disordered" evidence="6">
    <location>
        <begin position="316"/>
        <end position="343"/>
    </location>
</feature>
<organism evidence="8 9">
    <name type="scientific">Ktedonobacter robiniae</name>
    <dbReference type="NCBI Taxonomy" id="2778365"/>
    <lineage>
        <taxon>Bacteria</taxon>
        <taxon>Bacillati</taxon>
        <taxon>Chloroflexota</taxon>
        <taxon>Ktedonobacteria</taxon>
        <taxon>Ktedonobacterales</taxon>
        <taxon>Ktedonobacteraceae</taxon>
        <taxon>Ktedonobacter</taxon>
    </lineage>
</organism>
<dbReference type="PANTHER" id="PTHR43289:SF6">
    <property type="entry name" value="SERINE_THREONINE-PROTEIN KINASE NEKL-3"/>
    <property type="match status" value="1"/>
</dbReference>
<evidence type="ECO:0000256" key="5">
    <source>
        <dbReference type="ARBA" id="ARBA00022840"/>
    </source>
</evidence>
<comment type="caution">
    <text evidence="8">The sequence shown here is derived from an EMBL/GenBank/DDBJ whole genome shotgun (WGS) entry which is preliminary data.</text>
</comment>
<dbReference type="EC" id="2.7.11.1" evidence="1"/>
<evidence type="ECO:0000256" key="4">
    <source>
        <dbReference type="ARBA" id="ARBA00022777"/>
    </source>
</evidence>
<evidence type="ECO:0000256" key="2">
    <source>
        <dbReference type="ARBA" id="ARBA00022679"/>
    </source>
</evidence>
<dbReference type="Proteomes" id="UP000654345">
    <property type="component" value="Unassembled WGS sequence"/>
</dbReference>
<evidence type="ECO:0000256" key="6">
    <source>
        <dbReference type="SAM" id="MobiDB-lite"/>
    </source>
</evidence>
<evidence type="ECO:0000313" key="8">
    <source>
        <dbReference type="EMBL" id="GHO59217.1"/>
    </source>
</evidence>
<feature type="compositionally biased region" description="Low complexity" evidence="6">
    <location>
        <begin position="316"/>
        <end position="332"/>
    </location>
</feature>
<protein>
    <recommendedName>
        <fullName evidence="1">non-specific serine/threonine protein kinase</fullName>
        <ecNumber evidence="1">2.7.11.1</ecNumber>
    </recommendedName>
</protein>
<sequence>MSLQTREHMRLQDGQYTLVRPLERSAWSDSFSEVWWLARSTLRQNEQGLASTERLIAEVRAPLTGATLTKQLQPMLRTLLALQGHPQHVQLQDMFSEHASHYFVFASPHGQTLGTLMQRNSLLEEDVRLCCLAVIESLHAFAHVQAQQGMASIAHGGITPHHVIATRSVFGPRWIVSQPSLLLASSVMNMRGEAHVSSSVFPYYPPEFQGQGGDTRADLYALLACAYHALTGTHPGRQRQDGGAIPQAQWLNANISTQMNAVLAKGLHPHPEERFQHPAELYQALGGEQRSLEEAHNSQRRVLAAAQSPAYQRQGVAVGAGASSAPSGKRPSVQTAGWPTPLTFEPAEPETKTLLPHPEDFPPLPALHEWRTALCWLGGIAVCETALLVLAR</sequence>
<keyword evidence="2" id="KW-0808">Transferase</keyword>
<name>A0ABQ3V3T1_9CHLR</name>
<accession>A0ABQ3V3T1</accession>
<feature type="domain" description="Protein kinase" evidence="7">
    <location>
        <begin position="1"/>
        <end position="285"/>
    </location>
</feature>
<keyword evidence="9" id="KW-1185">Reference proteome</keyword>
<evidence type="ECO:0000259" key="7">
    <source>
        <dbReference type="PROSITE" id="PS50011"/>
    </source>
</evidence>
<dbReference type="RefSeq" id="WP_201375424.1">
    <property type="nucleotide sequence ID" value="NZ_BNJG01000003.1"/>
</dbReference>
<keyword evidence="4" id="KW-0418">Kinase</keyword>
<dbReference type="Gene3D" id="1.10.510.10">
    <property type="entry name" value="Transferase(Phosphotransferase) domain 1"/>
    <property type="match status" value="1"/>
</dbReference>
<evidence type="ECO:0000256" key="1">
    <source>
        <dbReference type="ARBA" id="ARBA00012513"/>
    </source>
</evidence>
<proteinExistence type="predicted"/>
<evidence type="ECO:0000256" key="3">
    <source>
        <dbReference type="ARBA" id="ARBA00022741"/>
    </source>
</evidence>
<dbReference type="EMBL" id="BNJG01000003">
    <property type="protein sequence ID" value="GHO59217.1"/>
    <property type="molecule type" value="Genomic_DNA"/>
</dbReference>
<dbReference type="InterPro" id="IPR000719">
    <property type="entry name" value="Prot_kinase_dom"/>
</dbReference>
<keyword evidence="5" id="KW-0067">ATP-binding</keyword>
<evidence type="ECO:0000313" key="9">
    <source>
        <dbReference type="Proteomes" id="UP000654345"/>
    </source>
</evidence>
<dbReference type="SUPFAM" id="SSF56112">
    <property type="entry name" value="Protein kinase-like (PK-like)"/>
    <property type="match status" value="1"/>
</dbReference>
<dbReference type="InterPro" id="IPR011009">
    <property type="entry name" value="Kinase-like_dom_sf"/>
</dbReference>
<reference evidence="8 9" key="1">
    <citation type="journal article" date="2021" name="Int. J. Syst. Evol. Microbiol.">
        <title>Reticulibacter mediterranei gen. nov., sp. nov., within the new family Reticulibacteraceae fam. nov., and Ktedonospora formicarum gen. nov., sp. nov., Ktedonobacter robiniae sp. nov., Dictyobacter formicarum sp. nov. and Dictyobacter arantiisoli sp. nov., belonging to the class Ktedonobacteria.</title>
        <authorList>
            <person name="Yabe S."/>
            <person name="Zheng Y."/>
            <person name="Wang C.M."/>
            <person name="Sakai Y."/>
            <person name="Abe K."/>
            <person name="Yokota A."/>
            <person name="Donadio S."/>
            <person name="Cavaletti L."/>
            <person name="Monciardini P."/>
        </authorList>
    </citation>
    <scope>NUCLEOTIDE SEQUENCE [LARGE SCALE GENOMIC DNA]</scope>
    <source>
        <strain evidence="8 9">SOSP1-30</strain>
    </source>
</reference>
<gene>
    <name evidence="8" type="ORF">KSB_76920</name>
</gene>